<organism evidence="3 4">
    <name type="scientific">Tenggerimyces flavus</name>
    <dbReference type="NCBI Taxonomy" id="1708749"/>
    <lineage>
        <taxon>Bacteria</taxon>
        <taxon>Bacillati</taxon>
        <taxon>Actinomycetota</taxon>
        <taxon>Actinomycetes</taxon>
        <taxon>Propionibacteriales</taxon>
        <taxon>Nocardioidaceae</taxon>
        <taxon>Tenggerimyces</taxon>
    </lineage>
</organism>
<dbReference type="EMBL" id="JBHRZH010000004">
    <property type="protein sequence ID" value="MFC3760079.1"/>
    <property type="molecule type" value="Genomic_DNA"/>
</dbReference>
<name>A0ABV7Y6U5_9ACTN</name>
<feature type="chain" id="PRO_5045337458" description="Lipoprotein" evidence="2">
    <location>
        <begin position="20"/>
        <end position="370"/>
    </location>
</feature>
<feature type="region of interest" description="Disordered" evidence="1">
    <location>
        <begin position="24"/>
        <end position="67"/>
    </location>
</feature>
<accession>A0ABV7Y6U5</accession>
<reference evidence="4" key="1">
    <citation type="journal article" date="2019" name="Int. J. Syst. Evol. Microbiol.">
        <title>The Global Catalogue of Microorganisms (GCM) 10K type strain sequencing project: providing services to taxonomists for standard genome sequencing and annotation.</title>
        <authorList>
            <consortium name="The Broad Institute Genomics Platform"/>
            <consortium name="The Broad Institute Genome Sequencing Center for Infectious Disease"/>
            <person name="Wu L."/>
            <person name="Ma J."/>
        </authorList>
    </citation>
    <scope>NUCLEOTIDE SEQUENCE [LARGE SCALE GENOMIC DNA]</scope>
    <source>
        <strain evidence="4">CGMCC 4.7241</strain>
    </source>
</reference>
<evidence type="ECO:0000313" key="3">
    <source>
        <dbReference type="EMBL" id="MFC3760079.1"/>
    </source>
</evidence>
<dbReference type="Proteomes" id="UP001595699">
    <property type="component" value="Unassembled WGS sequence"/>
</dbReference>
<evidence type="ECO:0008006" key="5">
    <source>
        <dbReference type="Google" id="ProtNLM"/>
    </source>
</evidence>
<keyword evidence="4" id="KW-1185">Reference proteome</keyword>
<feature type="signal peptide" evidence="2">
    <location>
        <begin position="1"/>
        <end position="19"/>
    </location>
</feature>
<sequence length="370" mass="40129">MTILLIVNLVLGGAGIAAALTIGTTGSTTTSDAPTQPAETSDPTTAPTPEPEPSTEPTDDDQPPEPSAELVKLQEGLKRAGYACYQAVTEPILVHSCYLEPGTRSLDEQQLHIQTGPDGKIAAIEVKISYFEDTKASLALFQKTVHALEGTLLDQAEAAKVLNGRTDDQVSGAGTHNNQTLAWGTSRLFVSDDKRAYYLDLAAKGKKETPIAHGSTAVTIADLKKNYEGKKFTCKIDTKLESLKCQQREKGAVYTILAFDPCLTDAEKYELICRDHTAYSVSASVGFGNNLPNAQYERIFEFLVTSTDFTMGGMSPETQTWLTTSLNDSEARVHRADFQQMHLSTEPGAGVYEEFPNVFQVEVTGHNLTQ</sequence>
<comment type="caution">
    <text evidence="3">The sequence shown here is derived from an EMBL/GenBank/DDBJ whole genome shotgun (WGS) entry which is preliminary data.</text>
</comment>
<gene>
    <name evidence="3" type="ORF">ACFOUW_04470</name>
</gene>
<keyword evidence="2" id="KW-0732">Signal</keyword>
<protein>
    <recommendedName>
        <fullName evidence="5">Lipoprotein</fullName>
    </recommendedName>
</protein>
<evidence type="ECO:0000256" key="1">
    <source>
        <dbReference type="SAM" id="MobiDB-lite"/>
    </source>
</evidence>
<dbReference type="RefSeq" id="WP_205120098.1">
    <property type="nucleotide sequence ID" value="NZ_JAFBCM010000001.1"/>
</dbReference>
<proteinExistence type="predicted"/>
<feature type="compositionally biased region" description="Low complexity" evidence="1">
    <location>
        <begin position="24"/>
        <end position="45"/>
    </location>
</feature>
<evidence type="ECO:0000313" key="4">
    <source>
        <dbReference type="Proteomes" id="UP001595699"/>
    </source>
</evidence>
<evidence type="ECO:0000256" key="2">
    <source>
        <dbReference type="SAM" id="SignalP"/>
    </source>
</evidence>